<dbReference type="PRINTS" id="PR01884">
    <property type="entry name" value="MALPROTEIN"/>
</dbReference>
<dbReference type="GO" id="GO:0048546">
    <property type="term" value="P:digestive tract morphogenesis"/>
    <property type="evidence" value="ECO:0007669"/>
    <property type="project" value="Ensembl"/>
</dbReference>
<keyword evidence="6 11" id="KW-0472">Membrane</keyword>
<comment type="similarity">
    <text evidence="7">Belongs to the MAL family.</text>
</comment>
<evidence type="ECO:0000256" key="1">
    <source>
        <dbReference type="ARBA" id="ARBA00004424"/>
    </source>
</evidence>
<dbReference type="InterPro" id="IPR008253">
    <property type="entry name" value="Marvel"/>
</dbReference>
<dbReference type="Proteomes" id="UP000007303">
    <property type="component" value="Unassembled WGS sequence"/>
</dbReference>
<dbReference type="GO" id="GO:0019911">
    <property type="term" value="F:structural constituent of myelin sheath"/>
    <property type="evidence" value="ECO:0007669"/>
    <property type="project" value="TreeGrafter"/>
</dbReference>
<reference evidence="15" key="3">
    <citation type="submission" date="2025-09" db="UniProtKB">
        <authorList>
            <consortium name="Ensembl"/>
        </authorList>
    </citation>
    <scope>IDENTIFICATION</scope>
</reference>
<comment type="subunit">
    <text evidence="2">Forms oligomers.</text>
</comment>
<dbReference type="PROSITE" id="PS51225">
    <property type="entry name" value="MARVEL"/>
    <property type="match status" value="1"/>
</dbReference>
<feature type="transmembrane region" description="Helical" evidence="13">
    <location>
        <begin position="112"/>
        <end position="134"/>
    </location>
</feature>
<comment type="subcellular location">
    <subcellularLocation>
        <location evidence="1">Apical cell membrane</location>
        <topology evidence="1">Multi-pass membrane protein</topology>
    </subcellularLocation>
    <subcellularLocation>
        <location evidence="8">Myelin membrane</location>
        <topology evidence="8">Multi-pass membrane protein</topology>
    </subcellularLocation>
</comment>
<evidence type="ECO:0000256" key="10">
    <source>
        <dbReference type="ARBA" id="ARBA00050050"/>
    </source>
</evidence>
<keyword evidence="16" id="KW-1185">Reference proteome</keyword>
<evidence type="ECO:0000256" key="5">
    <source>
        <dbReference type="ARBA" id="ARBA00022989"/>
    </source>
</evidence>
<evidence type="ECO:0000256" key="13">
    <source>
        <dbReference type="SAM" id="Phobius"/>
    </source>
</evidence>
<dbReference type="GO" id="GO:0016324">
    <property type="term" value="C:apical plasma membrane"/>
    <property type="evidence" value="ECO:0007669"/>
    <property type="project" value="UniProtKB-SubCell"/>
</dbReference>
<dbReference type="PANTHER" id="PTHR22776">
    <property type="entry name" value="MARVEL-CONTAINING POTENTIAL LIPID RAFT-ASSOCIATED PROTEIN"/>
    <property type="match status" value="1"/>
</dbReference>
<protein>
    <recommendedName>
        <fullName evidence="9">Plasmolipin</fullName>
    </recommendedName>
    <alternativeName>
        <fullName evidence="10">Plasma membrane proteolipid</fullName>
    </alternativeName>
</protein>
<evidence type="ECO:0000256" key="2">
    <source>
        <dbReference type="ARBA" id="ARBA00011815"/>
    </source>
</evidence>
<evidence type="ECO:0000256" key="6">
    <source>
        <dbReference type="ARBA" id="ARBA00023136"/>
    </source>
</evidence>
<sequence>MADFPSKVTTETGPPYSQGASQGGNSLSRVDVSFLRGIPAILMIIEILLGMIHWALIASTIFVHTSVYGWVMFVAVTLWILTTILFLLTLFSGHRHLAFIPWPLTVMMYNGIAAVLYLTAFLANAASVPTGFLYDGHLGAAAFFGAVVTVAYGVGTFFSYLDWRGDNGNTST</sequence>
<dbReference type="GeneTree" id="ENSGT00940000156011"/>
<keyword evidence="5 13" id="KW-1133">Transmembrane helix</keyword>
<accession>H3CTU5</accession>
<feature type="transmembrane region" description="Helical" evidence="13">
    <location>
        <begin position="38"/>
        <end position="62"/>
    </location>
</feature>
<keyword evidence="3" id="KW-1003">Cell membrane</keyword>
<dbReference type="Ensembl" id="ENSTNIT00000011867.1">
    <property type="protein sequence ID" value="ENSTNIP00000011679.1"/>
    <property type="gene ID" value="ENSTNIG00000008828.1"/>
</dbReference>
<dbReference type="InParanoid" id="H3CTU5"/>
<dbReference type="PANTHER" id="PTHR22776:SF9">
    <property type="entry name" value="PLASMOLIPIN"/>
    <property type="match status" value="1"/>
</dbReference>
<dbReference type="InterPro" id="IPR013295">
    <property type="entry name" value="MAL"/>
</dbReference>
<feature type="transmembrane region" description="Helical" evidence="13">
    <location>
        <begin position="68"/>
        <end position="91"/>
    </location>
</feature>
<feature type="region of interest" description="Disordered" evidence="12">
    <location>
        <begin position="1"/>
        <end position="25"/>
    </location>
</feature>
<name>H3CTU5_TETNG</name>
<evidence type="ECO:0000256" key="4">
    <source>
        <dbReference type="ARBA" id="ARBA00022692"/>
    </source>
</evidence>
<feature type="domain" description="MARVEL" evidence="14">
    <location>
        <begin position="34"/>
        <end position="164"/>
    </location>
</feature>
<dbReference type="GO" id="GO:0043209">
    <property type="term" value="C:myelin sheath"/>
    <property type="evidence" value="ECO:0007669"/>
    <property type="project" value="UniProtKB-SubCell"/>
</dbReference>
<dbReference type="GO" id="GO:0005768">
    <property type="term" value="C:endosome"/>
    <property type="evidence" value="ECO:0007669"/>
    <property type="project" value="Ensembl"/>
</dbReference>
<dbReference type="FunCoup" id="H3CTU5">
    <property type="interactions" value="531"/>
</dbReference>
<reference evidence="16" key="1">
    <citation type="journal article" date="2004" name="Nature">
        <title>Genome duplication in the teleost fish Tetraodon nigroviridis reveals the early vertebrate proto-karyotype.</title>
        <authorList>
            <person name="Jaillon O."/>
            <person name="Aury J.-M."/>
            <person name="Brunet F."/>
            <person name="Petit J.-L."/>
            <person name="Stange-Thomann N."/>
            <person name="Mauceli E."/>
            <person name="Bouneau L."/>
            <person name="Fischer C."/>
            <person name="Ozouf-Costaz C."/>
            <person name="Bernot A."/>
            <person name="Nicaud S."/>
            <person name="Jaffe D."/>
            <person name="Fisher S."/>
            <person name="Lutfalla G."/>
            <person name="Dossat C."/>
            <person name="Segurens B."/>
            <person name="Dasilva C."/>
            <person name="Salanoubat M."/>
            <person name="Levy M."/>
            <person name="Boudet N."/>
            <person name="Castellano S."/>
            <person name="Anthouard V."/>
            <person name="Jubin C."/>
            <person name="Castelli V."/>
            <person name="Katinka M."/>
            <person name="Vacherie B."/>
            <person name="Biemont C."/>
            <person name="Skalli Z."/>
            <person name="Cattolico L."/>
            <person name="Poulain J."/>
            <person name="De Berardinis V."/>
            <person name="Cruaud C."/>
            <person name="Duprat S."/>
            <person name="Brottier P."/>
            <person name="Coutanceau J.-P."/>
            <person name="Gouzy J."/>
            <person name="Parra G."/>
            <person name="Lardier G."/>
            <person name="Chapple C."/>
            <person name="McKernan K.J."/>
            <person name="McEwan P."/>
            <person name="Bosak S."/>
            <person name="Kellis M."/>
            <person name="Volff J.-N."/>
            <person name="Guigo R."/>
            <person name="Zody M.C."/>
            <person name="Mesirov J."/>
            <person name="Lindblad-Toh K."/>
            <person name="Birren B."/>
            <person name="Nusbaum C."/>
            <person name="Kahn D."/>
            <person name="Robinson-Rechavi M."/>
            <person name="Laudet V."/>
            <person name="Schachter V."/>
            <person name="Quetier F."/>
            <person name="Saurin W."/>
            <person name="Scarpelli C."/>
            <person name="Wincker P."/>
            <person name="Lander E.S."/>
            <person name="Weissenbach J."/>
            <person name="Roest Crollius H."/>
        </authorList>
    </citation>
    <scope>NUCLEOTIDE SEQUENCE [LARGE SCALE GENOMIC DNA]</scope>
</reference>
<evidence type="ECO:0000313" key="15">
    <source>
        <dbReference type="Ensembl" id="ENSTNIP00000011679.1"/>
    </source>
</evidence>
<proteinExistence type="inferred from homology"/>
<evidence type="ECO:0000256" key="11">
    <source>
        <dbReference type="PROSITE-ProRule" id="PRU00581"/>
    </source>
</evidence>
<evidence type="ECO:0000256" key="7">
    <source>
        <dbReference type="ARBA" id="ARBA00034721"/>
    </source>
</evidence>
<evidence type="ECO:0000313" key="16">
    <source>
        <dbReference type="Proteomes" id="UP000007303"/>
    </source>
</evidence>
<dbReference type="STRING" id="99883.ENSTNIP00000011679"/>
<evidence type="ECO:0000259" key="14">
    <source>
        <dbReference type="PROSITE" id="PS51225"/>
    </source>
</evidence>
<dbReference type="AlphaFoldDB" id="H3CTU5"/>
<organism evidence="15 16">
    <name type="scientific">Tetraodon nigroviridis</name>
    <name type="common">Spotted green pufferfish</name>
    <name type="synonym">Chelonodon nigroviridis</name>
    <dbReference type="NCBI Taxonomy" id="99883"/>
    <lineage>
        <taxon>Eukaryota</taxon>
        <taxon>Metazoa</taxon>
        <taxon>Chordata</taxon>
        <taxon>Craniata</taxon>
        <taxon>Vertebrata</taxon>
        <taxon>Euteleostomi</taxon>
        <taxon>Actinopterygii</taxon>
        <taxon>Neopterygii</taxon>
        <taxon>Teleostei</taxon>
        <taxon>Neoteleostei</taxon>
        <taxon>Acanthomorphata</taxon>
        <taxon>Eupercaria</taxon>
        <taxon>Tetraodontiformes</taxon>
        <taxon>Tetradontoidea</taxon>
        <taxon>Tetraodontidae</taxon>
        <taxon>Tetraodon</taxon>
    </lineage>
</organism>
<evidence type="ECO:0000256" key="9">
    <source>
        <dbReference type="ARBA" id="ARBA00050024"/>
    </source>
</evidence>
<dbReference type="Pfam" id="PF01284">
    <property type="entry name" value="MARVEL"/>
    <property type="match status" value="1"/>
</dbReference>
<dbReference type="OMA" id="MYATAFI"/>
<evidence type="ECO:0000256" key="8">
    <source>
        <dbReference type="ARBA" id="ARBA00049979"/>
    </source>
</evidence>
<evidence type="ECO:0000256" key="3">
    <source>
        <dbReference type="ARBA" id="ARBA00022475"/>
    </source>
</evidence>
<feature type="transmembrane region" description="Helical" evidence="13">
    <location>
        <begin position="140"/>
        <end position="161"/>
    </location>
</feature>
<dbReference type="GO" id="GO:0042552">
    <property type="term" value="P:myelination"/>
    <property type="evidence" value="ECO:0007669"/>
    <property type="project" value="TreeGrafter"/>
</dbReference>
<evidence type="ECO:0000256" key="12">
    <source>
        <dbReference type="SAM" id="MobiDB-lite"/>
    </source>
</evidence>
<reference evidence="15" key="2">
    <citation type="submission" date="2025-08" db="UniProtKB">
        <authorList>
            <consortium name="Ensembl"/>
        </authorList>
    </citation>
    <scope>IDENTIFICATION</scope>
</reference>
<dbReference type="GO" id="GO:0030100">
    <property type="term" value="P:regulation of endocytosis"/>
    <property type="evidence" value="ECO:0007669"/>
    <property type="project" value="Ensembl"/>
</dbReference>
<dbReference type="InterPro" id="IPR050578">
    <property type="entry name" value="MARVEL-CKLF_proteins"/>
</dbReference>
<dbReference type="HOGENOM" id="CLU_103581_2_0_1"/>
<keyword evidence="4 11" id="KW-0812">Transmembrane</keyword>